<sequence>MKNKIHEAFQQIHAEESLKNGTKAFLQEQRKTLSQKRPARYRYIALASFCLFFLLIGFGGWRLYFTPTAAISIDINPSLELSVNRFNRVLSVTGYNSDGKELASSLEVKYMDCDDAIDKIVASDRIKDLLAGDEVLTITVSGKNTRQCRRIYSHAETSAKENQNTYCYMADHEDTEEAHHLGLSSGKYQAFLKLQSLGSDITAEEVKDMTMKEIHDLIHSLSGEEDKSGQHHSEQQTNRQNTSAASTHHQETHTASTSRHHQNTQSTSSGHHRQSTQNNSGERYSRSTHNSRKNHHE</sequence>
<dbReference type="InterPro" id="IPR055431">
    <property type="entry name" value="RsgI_M"/>
</dbReference>
<name>A0A916Q6Y3_9FIRM</name>
<proteinExistence type="predicted"/>
<dbReference type="Pfam" id="PF23750">
    <property type="entry name" value="RsgI_M"/>
    <property type="match status" value="1"/>
</dbReference>
<comment type="caution">
    <text evidence="4">The sequence shown here is derived from an EMBL/GenBank/DDBJ whole genome shotgun (WGS) entry which is preliminary data.</text>
</comment>
<dbReference type="RefSeq" id="WP_201311057.1">
    <property type="nucleotide sequence ID" value="NZ_BLYI01000035.1"/>
</dbReference>
<dbReference type="AlphaFoldDB" id="A0A916Q6Y3"/>
<accession>A0A916Q6Y3</accession>
<evidence type="ECO:0000259" key="3">
    <source>
        <dbReference type="Pfam" id="PF23750"/>
    </source>
</evidence>
<dbReference type="EMBL" id="BLYI01000035">
    <property type="protein sequence ID" value="GFO85352.1"/>
    <property type="molecule type" value="Genomic_DNA"/>
</dbReference>
<keyword evidence="2" id="KW-1133">Transmembrane helix</keyword>
<feature type="domain" description="Anti-sigma factor RsgI-like middle" evidence="3">
    <location>
        <begin position="69"/>
        <end position="192"/>
    </location>
</feature>
<protein>
    <recommendedName>
        <fullName evidence="3">Anti-sigma factor RsgI-like middle domain-containing protein</fullName>
    </recommendedName>
</protein>
<keyword evidence="5" id="KW-1185">Reference proteome</keyword>
<keyword evidence="2" id="KW-0472">Membrane</keyword>
<keyword evidence="2" id="KW-0812">Transmembrane</keyword>
<evidence type="ECO:0000313" key="4">
    <source>
        <dbReference type="EMBL" id="GFO85352.1"/>
    </source>
</evidence>
<dbReference type="Proteomes" id="UP000613208">
    <property type="component" value="Unassembled WGS sequence"/>
</dbReference>
<evidence type="ECO:0000256" key="2">
    <source>
        <dbReference type="SAM" id="Phobius"/>
    </source>
</evidence>
<feature type="compositionally biased region" description="Basic and acidic residues" evidence="1">
    <location>
        <begin position="223"/>
        <end position="234"/>
    </location>
</feature>
<feature type="compositionally biased region" description="Polar residues" evidence="1">
    <location>
        <begin position="235"/>
        <end position="282"/>
    </location>
</feature>
<feature type="region of interest" description="Disordered" evidence="1">
    <location>
        <begin position="223"/>
        <end position="297"/>
    </location>
</feature>
<feature type="transmembrane region" description="Helical" evidence="2">
    <location>
        <begin position="43"/>
        <end position="64"/>
    </location>
</feature>
<evidence type="ECO:0000256" key="1">
    <source>
        <dbReference type="SAM" id="MobiDB-lite"/>
    </source>
</evidence>
<gene>
    <name evidence="4" type="ORF">ANBU17_16990</name>
</gene>
<evidence type="ECO:0000313" key="5">
    <source>
        <dbReference type="Proteomes" id="UP000613208"/>
    </source>
</evidence>
<reference evidence="4" key="1">
    <citation type="submission" date="2020-06" db="EMBL/GenBank/DDBJ databases">
        <title>Characterization of fructooligosaccharide metabolism and fructooligosaccharide-degrading enzymes in human commensal butyrate producers.</title>
        <authorList>
            <person name="Tanno H."/>
            <person name="Fujii T."/>
            <person name="Hirano K."/>
            <person name="Maeno S."/>
            <person name="Tonozuka T."/>
            <person name="Sakamoto M."/>
            <person name="Ohkuma M."/>
            <person name="Tochio T."/>
            <person name="Endo A."/>
        </authorList>
    </citation>
    <scope>NUCLEOTIDE SEQUENCE</scope>
    <source>
        <strain evidence="4">JCM 17466</strain>
    </source>
</reference>
<organism evidence="4 5">
    <name type="scientific">Anaerostipes butyraticus</name>
    <dbReference type="NCBI Taxonomy" id="645466"/>
    <lineage>
        <taxon>Bacteria</taxon>
        <taxon>Bacillati</taxon>
        <taxon>Bacillota</taxon>
        <taxon>Clostridia</taxon>
        <taxon>Lachnospirales</taxon>
        <taxon>Lachnospiraceae</taxon>
        <taxon>Anaerostipes</taxon>
    </lineage>
</organism>